<protein>
    <recommendedName>
        <fullName evidence="3">Ycf15</fullName>
    </recommendedName>
</protein>
<dbReference type="Proteomes" id="UP001054945">
    <property type="component" value="Unassembled WGS sequence"/>
</dbReference>
<evidence type="ECO:0000313" key="2">
    <source>
        <dbReference type="Proteomes" id="UP001054945"/>
    </source>
</evidence>
<gene>
    <name evidence="1" type="ORF">CEXT_707791</name>
</gene>
<evidence type="ECO:0000313" key="1">
    <source>
        <dbReference type="EMBL" id="GIY76155.1"/>
    </source>
</evidence>
<sequence>MFRDLDVVLITNGGKLFIVYAFEIATMVARVPRQRLSNEPLRPWARHCVMIRKISLYNHCNRHFRHTTQVTTSHISKQRKLN</sequence>
<reference evidence="1 2" key="1">
    <citation type="submission" date="2021-06" db="EMBL/GenBank/DDBJ databases">
        <title>Caerostris extrusa draft genome.</title>
        <authorList>
            <person name="Kono N."/>
            <person name="Arakawa K."/>
        </authorList>
    </citation>
    <scope>NUCLEOTIDE SEQUENCE [LARGE SCALE GENOMIC DNA]</scope>
</reference>
<keyword evidence="2" id="KW-1185">Reference proteome</keyword>
<accession>A0AAV4W3X3</accession>
<dbReference type="EMBL" id="BPLR01015443">
    <property type="protein sequence ID" value="GIY76155.1"/>
    <property type="molecule type" value="Genomic_DNA"/>
</dbReference>
<proteinExistence type="predicted"/>
<dbReference type="AlphaFoldDB" id="A0AAV4W3X3"/>
<name>A0AAV4W3X3_CAEEX</name>
<evidence type="ECO:0008006" key="3">
    <source>
        <dbReference type="Google" id="ProtNLM"/>
    </source>
</evidence>
<organism evidence="1 2">
    <name type="scientific">Caerostris extrusa</name>
    <name type="common">Bark spider</name>
    <name type="synonym">Caerostris bankana</name>
    <dbReference type="NCBI Taxonomy" id="172846"/>
    <lineage>
        <taxon>Eukaryota</taxon>
        <taxon>Metazoa</taxon>
        <taxon>Ecdysozoa</taxon>
        <taxon>Arthropoda</taxon>
        <taxon>Chelicerata</taxon>
        <taxon>Arachnida</taxon>
        <taxon>Araneae</taxon>
        <taxon>Araneomorphae</taxon>
        <taxon>Entelegynae</taxon>
        <taxon>Araneoidea</taxon>
        <taxon>Araneidae</taxon>
        <taxon>Caerostris</taxon>
    </lineage>
</organism>
<comment type="caution">
    <text evidence="1">The sequence shown here is derived from an EMBL/GenBank/DDBJ whole genome shotgun (WGS) entry which is preliminary data.</text>
</comment>